<keyword evidence="5" id="KW-0547">Nucleotide-binding</keyword>
<dbReference type="GO" id="GO:0005737">
    <property type="term" value="C:cytoplasm"/>
    <property type="evidence" value="ECO:0007669"/>
    <property type="project" value="UniProtKB-SubCell"/>
</dbReference>
<keyword evidence="7" id="KW-0812">Transmembrane</keyword>
<evidence type="ECO:0000313" key="10">
    <source>
        <dbReference type="Proteomes" id="UP001501920"/>
    </source>
</evidence>
<keyword evidence="3" id="KW-0433">Leucine-rich repeat</keyword>
<dbReference type="Proteomes" id="UP001501920">
    <property type="component" value="Chromosome 12"/>
</dbReference>
<evidence type="ECO:0000256" key="5">
    <source>
        <dbReference type="ARBA" id="ARBA00022741"/>
    </source>
</evidence>
<dbReference type="InterPro" id="IPR041267">
    <property type="entry name" value="NLRP_HD2"/>
</dbReference>
<evidence type="ECO:0000256" key="3">
    <source>
        <dbReference type="ARBA" id="ARBA00022614"/>
    </source>
</evidence>
<dbReference type="PROSITE" id="PS50837">
    <property type="entry name" value="NACHT"/>
    <property type="match status" value="1"/>
</dbReference>
<proteinExistence type="predicted"/>
<comment type="subcellular location">
    <subcellularLocation>
        <location evidence="1">Cytoplasm</location>
    </subcellularLocation>
</comment>
<feature type="transmembrane region" description="Helical" evidence="7">
    <location>
        <begin position="25"/>
        <end position="43"/>
    </location>
</feature>
<dbReference type="AlphaFoldDB" id="A0AAR2KHR6"/>
<dbReference type="PANTHER" id="PTHR24106">
    <property type="entry name" value="NACHT, LRR AND CARD DOMAINS-CONTAINING"/>
    <property type="match status" value="1"/>
</dbReference>
<sequence length="661" mass="76642">AIFRLFYVCLFLFYQQMPNRLTSKLHLLALILVSAVFRLHIFLKMHLQKLYFCIVYYDTNGQLFSIYKISERVRDYLKSTFRRKFEMIFEGMAKRGKQTLLNKIYTELRITEGQWGGLNKEHEVCQTDKVLTTPPEQDILVTEERQPRVVLTVGNADIGKTVSVQKLILDWAEGKANQDIDLLLVLPFRELNSIKDEKQSLHELLLDFHSELKEFGDTKYYDDCKILFIFDGLDESQLPLLFGQRRVSDISKTASLDELMTNLIEGNLLPSALVWITSRLAAIHKIPPDLIHRLTEVQGFTDLQKEKYFRKRISDQSLASRIISHVRNSRTLEIMCHIPVFCWITATVLEQMLREGNEKIPSSLTELYTRFLLIQTSEKKNKYLGKRGSDPLKVSDEDVQLILKLGKLAFDNLQKSNIVFSEDDLKQYDIDVTEASLRSGLFTEIVKEEDPMFPVKKYSFVHLSCQEYLGAFFVVHTYADRGVNAMQSSDNKNQMVTLYDLQKCAIDEALKSNSGHLDLFLRFLLGLSLESNQKLLQSFLLHVESGQNIQQTIQYLKRKLREDDQRRLNSERCINLIHCLVELNDHSMAEEIQRLLTSDRQAQYNYTEGQISTLVNIITNVADELDKSEFQRMMSVIRDRSKLRNSLFRLLILVGRSVGGL</sequence>
<evidence type="ECO:0000259" key="8">
    <source>
        <dbReference type="PROSITE" id="PS50837"/>
    </source>
</evidence>
<evidence type="ECO:0000256" key="1">
    <source>
        <dbReference type="ARBA" id="ARBA00004496"/>
    </source>
</evidence>
<dbReference type="InterPro" id="IPR029495">
    <property type="entry name" value="NACHT-assoc"/>
</dbReference>
<evidence type="ECO:0000256" key="2">
    <source>
        <dbReference type="ARBA" id="ARBA00022490"/>
    </source>
</evidence>
<dbReference type="GO" id="GO:0005524">
    <property type="term" value="F:ATP binding"/>
    <property type="evidence" value="ECO:0007669"/>
    <property type="project" value="UniProtKB-KW"/>
</dbReference>
<dbReference type="SMART" id="SM01288">
    <property type="entry name" value="FISNA"/>
    <property type="match status" value="1"/>
</dbReference>
<evidence type="ECO:0000256" key="7">
    <source>
        <dbReference type="SAM" id="Phobius"/>
    </source>
</evidence>
<dbReference type="Pfam" id="PF14484">
    <property type="entry name" value="FISNA"/>
    <property type="match status" value="1"/>
</dbReference>
<dbReference type="Ensembl" id="ENSPNAT00000065059.1">
    <property type="protein sequence ID" value="ENSPNAP00000061999.1"/>
    <property type="gene ID" value="ENSPNAG00000037481.1"/>
</dbReference>
<dbReference type="InterPro" id="IPR041075">
    <property type="entry name" value="NOD1/2_WH"/>
</dbReference>
<reference evidence="9 10" key="1">
    <citation type="submission" date="2020-10" db="EMBL/GenBank/DDBJ databases">
        <title>Pygocentrus nattereri (red-bellied piranha) genome, fPygNat1, primary haplotype.</title>
        <authorList>
            <person name="Myers G."/>
            <person name="Meyer A."/>
            <person name="Karagic N."/>
            <person name="Pippel M."/>
            <person name="Winkler S."/>
            <person name="Tracey A."/>
            <person name="Wood J."/>
            <person name="Formenti G."/>
            <person name="Howe K."/>
            <person name="Fedrigo O."/>
            <person name="Jarvis E.D."/>
        </authorList>
    </citation>
    <scope>NUCLEOTIDE SEQUENCE [LARGE SCALE GENOMIC DNA]</scope>
</reference>
<dbReference type="Gene3D" id="3.40.50.300">
    <property type="entry name" value="P-loop containing nucleotide triphosphate hydrolases"/>
    <property type="match status" value="1"/>
</dbReference>
<keyword evidence="2" id="KW-0963">Cytoplasm</keyword>
<reference evidence="9" key="2">
    <citation type="submission" date="2025-08" db="UniProtKB">
        <authorList>
            <consortium name="Ensembl"/>
        </authorList>
    </citation>
    <scope>IDENTIFICATION</scope>
</reference>
<evidence type="ECO:0000256" key="6">
    <source>
        <dbReference type="ARBA" id="ARBA00022840"/>
    </source>
</evidence>
<dbReference type="InterPro" id="IPR007111">
    <property type="entry name" value="NACHT_NTPase"/>
</dbReference>
<evidence type="ECO:0000256" key="4">
    <source>
        <dbReference type="ARBA" id="ARBA00022737"/>
    </source>
</evidence>
<dbReference type="InterPro" id="IPR027417">
    <property type="entry name" value="P-loop_NTPase"/>
</dbReference>
<evidence type="ECO:0000313" key="9">
    <source>
        <dbReference type="Ensembl" id="ENSPNAP00000061999.1"/>
    </source>
</evidence>
<keyword evidence="7" id="KW-0472">Membrane</keyword>
<keyword evidence="10" id="KW-1185">Reference proteome</keyword>
<reference evidence="9" key="3">
    <citation type="submission" date="2025-09" db="UniProtKB">
        <authorList>
            <consortium name="Ensembl"/>
        </authorList>
    </citation>
    <scope>IDENTIFICATION</scope>
</reference>
<keyword evidence="7" id="KW-1133">Transmembrane helix</keyword>
<organism evidence="9 10">
    <name type="scientific">Pygocentrus nattereri</name>
    <name type="common">Red-bellied piranha</name>
    <dbReference type="NCBI Taxonomy" id="42514"/>
    <lineage>
        <taxon>Eukaryota</taxon>
        <taxon>Metazoa</taxon>
        <taxon>Chordata</taxon>
        <taxon>Craniata</taxon>
        <taxon>Vertebrata</taxon>
        <taxon>Euteleostomi</taxon>
        <taxon>Actinopterygii</taxon>
        <taxon>Neopterygii</taxon>
        <taxon>Teleostei</taxon>
        <taxon>Ostariophysi</taxon>
        <taxon>Characiformes</taxon>
        <taxon>Characoidei</taxon>
        <taxon>Pygocentrus</taxon>
    </lineage>
</organism>
<name>A0AAR2KHR6_PYGNA</name>
<feature type="domain" description="NACHT" evidence="8">
    <location>
        <begin position="148"/>
        <end position="279"/>
    </location>
</feature>
<dbReference type="Pfam" id="PF17779">
    <property type="entry name" value="WHD_NOD2"/>
    <property type="match status" value="1"/>
</dbReference>
<dbReference type="Pfam" id="PF05729">
    <property type="entry name" value="NACHT"/>
    <property type="match status" value="1"/>
</dbReference>
<keyword evidence="6" id="KW-0067">ATP-binding</keyword>
<dbReference type="Pfam" id="PF17776">
    <property type="entry name" value="NLRC4_HD2"/>
    <property type="match status" value="1"/>
</dbReference>
<protein>
    <recommendedName>
        <fullName evidence="8">NACHT domain-containing protein</fullName>
    </recommendedName>
</protein>
<accession>A0AAR2KHR6</accession>
<dbReference type="FunFam" id="3.40.50.300:FF:000210">
    <property type="entry name" value="Si:dkey-16p6.1"/>
    <property type="match status" value="1"/>
</dbReference>
<dbReference type="InterPro" id="IPR051261">
    <property type="entry name" value="NLR"/>
</dbReference>
<dbReference type="GeneTree" id="ENSGT01150000286904"/>
<keyword evidence="4" id="KW-0677">Repeat</keyword>